<accession>A0A2T6ABL9</accession>
<dbReference type="InterPro" id="IPR042463">
    <property type="entry name" value="HNOB_dom_associated_sf"/>
</dbReference>
<dbReference type="PANTHER" id="PTHR46663:SF2">
    <property type="entry name" value="GGDEF DOMAIN-CONTAINING PROTEIN"/>
    <property type="match status" value="1"/>
</dbReference>
<dbReference type="InterPro" id="IPR000160">
    <property type="entry name" value="GGDEF_dom"/>
</dbReference>
<evidence type="ECO:0000256" key="1">
    <source>
        <dbReference type="SAM" id="MobiDB-lite"/>
    </source>
</evidence>
<keyword evidence="4" id="KW-1185">Reference proteome</keyword>
<feature type="region of interest" description="Disordered" evidence="1">
    <location>
        <begin position="319"/>
        <end position="340"/>
    </location>
</feature>
<dbReference type="SMART" id="SM00267">
    <property type="entry name" value="GGDEF"/>
    <property type="match status" value="1"/>
</dbReference>
<evidence type="ECO:0000313" key="4">
    <source>
        <dbReference type="Proteomes" id="UP000244069"/>
    </source>
</evidence>
<dbReference type="Gene3D" id="3.30.450.260">
    <property type="entry name" value="Haem NO binding associated domain"/>
    <property type="match status" value="1"/>
</dbReference>
<comment type="caution">
    <text evidence="3">The sequence shown here is derived from an EMBL/GenBank/DDBJ whole genome shotgun (WGS) entry which is preliminary data.</text>
</comment>
<dbReference type="CDD" id="cd01949">
    <property type="entry name" value="GGDEF"/>
    <property type="match status" value="1"/>
</dbReference>
<dbReference type="Gene3D" id="3.30.70.270">
    <property type="match status" value="1"/>
</dbReference>
<feature type="domain" description="GGDEF" evidence="2">
    <location>
        <begin position="186"/>
        <end position="318"/>
    </location>
</feature>
<organism evidence="3 4">
    <name type="scientific">Allosediminivita pacifica</name>
    <dbReference type="NCBI Taxonomy" id="1267769"/>
    <lineage>
        <taxon>Bacteria</taxon>
        <taxon>Pseudomonadati</taxon>
        <taxon>Pseudomonadota</taxon>
        <taxon>Alphaproteobacteria</taxon>
        <taxon>Rhodobacterales</taxon>
        <taxon>Paracoccaceae</taxon>
        <taxon>Allosediminivita</taxon>
    </lineage>
</organism>
<proteinExistence type="predicted"/>
<protein>
    <submittedName>
        <fullName evidence="3">Diguanylate cyclase (GGDEF)-like protein</fullName>
    </submittedName>
</protein>
<dbReference type="InterPro" id="IPR052163">
    <property type="entry name" value="DGC-Regulatory_Protein"/>
</dbReference>
<dbReference type="RefSeq" id="WP_308421243.1">
    <property type="nucleotide sequence ID" value="NZ_BMEZ01000029.1"/>
</dbReference>
<dbReference type="EMBL" id="QBKN01000031">
    <property type="protein sequence ID" value="PTX41208.1"/>
    <property type="molecule type" value="Genomic_DNA"/>
</dbReference>
<sequence length="340" mass="37616">MMVDPEILMRLLPMHARLNPTGHILQAGPTLTKLSEGRRLVGCRFLEVFEICRPRAIKSMEALLATPGRKLHMRLRDRRRTQLKGFAVPDGSGGAVLDLSFGISVVDAVRDYGLTSTDFSPTDLTIEMLYLVEAKSAAMEASRTLNKRLEGAKIAAEERAFTDTLTGLRNRRACDHVLDRRLRNREPFALMQVDLDFFKQVNDSLGHAAGDHVLRQVAGIMLNEVRQIDTVARVGGDEFLIVLDGITDHAILSSIARRLIERIESPIPYEGEECRISASIGIAINRGDQARDSLCQQTDLALYASKRGGRGRHQFYNRTAIGAPGLPRDPSLTAGHPEEG</sequence>
<name>A0A2T6ABL9_9RHOB</name>
<dbReference type="PROSITE" id="PS50887">
    <property type="entry name" value="GGDEF"/>
    <property type="match status" value="1"/>
</dbReference>
<reference evidence="3 4" key="1">
    <citation type="submission" date="2018-04" db="EMBL/GenBank/DDBJ databases">
        <title>Genomic Encyclopedia of Archaeal and Bacterial Type Strains, Phase II (KMG-II): from individual species to whole genera.</title>
        <authorList>
            <person name="Goeker M."/>
        </authorList>
    </citation>
    <scope>NUCLEOTIDE SEQUENCE [LARGE SCALE GENOMIC DNA]</scope>
    <source>
        <strain evidence="3 4">DSM 29329</strain>
    </source>
</reference>
<dbReference type="NCBIfam" id="TIGR00254">
    <property type="entry name" value="GGDEF"/>
    <property type="match status" value="1"/>
</dbReference>
<dbReference type="PANTHER" id="PTHR46663">
    <property type="entry name" value="DIGUANYLATE CYCLASE DGCT-RELATED"/>
    <property type="match status" value="1"/>
</dbReference>
<evidence type="ECO:0000259" key="2">
    <source>
        <dbReference type="PROSITE" id="PS50887"/>
    </source>
</evidence>
<dbReference type="Pfam" id="PF00990">
    <property type="entry name" value="GGDEF"/>
    <property type="match status" value="1"/>
</dbReference>
<dbReference type="AlphaFoldDB" id="A0A2T6ABL9"/>
<dbReference type="InterPro" id="IPR043128">
    <property type="entry name" value="Rev_trsase/Diguanyl_cyclase"/>
</dbReference>
<gene>
    <name evidence="3" type="ORF">C8N44_13149</name>
</gene>
<dbReference type="Proteomes" id="UP000244069">
    <property type="component" value="Unassembled WGS sequence"/>
</dbReference>
<dbReference type="InterPro" id="IPR029787">
    <property type="entry name" value="Nucleotide_cyclase"/>
</dbReference>
<dbReference type="SUPFAM" id="SSF55073">
    <property type="entry name" value="Nucleotide cyclase"/>
    <property type="match status" value="1"/>
</dbReference>
<evidence type="ECO:0000313" key="3">
    <source>
        <dbReference type="EMBL" id="PTX41208.1"/>
    </source>
</evidence>